<evidence type="ECO:0000259" key="2">
    <source>
        <dbReference type="Pfam" id="PF15609"/>
    </source>
</evidence>
<evidence type="ECO:0000259" key="1">
    <source>
        <dbReference type="Pfam" id="PF12500"/>
    </source>
</evidence>
<dbReference type="Proteomes" id="UP001596113">
    <property type="component" value="Unassembled WGS sequence"/>
</dbReference>
<dbReference type="InterPro" id="IPR011214">
    <property type="entry name" value="UCP020967"/>
</dbReference>
<keyword evidence="3" id="KW-0808">Transferase</keyword>
<gene>
    <name evidence="3" type="ORF">ACFPOF_17285</name>
</gene>
<dbReference type="RefSeq" id="WP_378134840.1">
    <property type="nucleotide sequence ID" value="NZ_JBHSMI010000028.1"/>
</dbReference>
<protein>
    <submittedName>
        <fullName evidence="3">Phosphoribosyltransferase family protein</fullName>
    </submittedName>
</protein>
<dbReference type="CDD" id="cd06223">
    <property type="entry name" value="PRTases_typeI"/>
    <property type="match status" value="1"/>
</dbReference>
<dbReference type="Pfam" id="PF15609">
    <property type="entry name" value="PRTase_2"/>
    <property type="match status" value="1"/>
</dbReference>
<dbReference type="SUPFAM" id="SSF53271">
    <property type="entry name" value="PRTase-like"/>
    <property type="match status" value="1"/>
</dbReference>
<dbReference type="InterPro" id="IPR000836">
    <property type="entry name" value="PRTase_dom"/>
</dbReference>
<dbReference type="Pfam" id="PF12500">
    <property type="entry name" value="TRSP"/>
    <property type="match status" value="1"/>
</dbReference>
<dbReference type="PIRSF" id="PIRSF020967">
    <property type="entry name" value="UCP020967"/>
    <property type="match status" value="1"/>
</dbReference>
<dbReference type="InterPro" id="IPR022537">
    <property type="entry name" value="TRSP_dom"/>
</dbReference>
<feature type="domain" description="Orotate phosphoribosyltransferase-like" evidence="2">
    <location>
        <begin position="44"/>
        <end position="265"/>
    </location>
</feature>
<evidence type="ECO:0000313" key="4">
    <source>
        <dbReference type="Proteomes" id="UP001596113"/>
    </source>
</evidence>
<dbReference type="EMBL" id="JBHSMI010000028">
    <property type="protein sequence ID" value="MFC5404490.1"/>
    <property type="molecule type" value="Genomic_DNA"/>
</dbReference>
<keyword evidence="3" id="KW-0328">Glycosyltransferase</keyword>
<sequence length="461" mass="50608">MRESTSPVFSPTKRERERSYSLAGGLSVRVAVTRSPYGLEQADLFGMAARKNKKRGFLFVSKALGKHIAVHPALGLTAGALLGDLYATTMLGRKSTIDGDLVRSAFAGDSRSTDTLYKQLITDKIRLNEPTLFIGFAETATALGHSMFDIFAGNVAYAHSTRERVASMRPLLAFEEEHSHATAHRCYADDETLFREASRIVLVDDELTTGKTALNIIKELHETFGQRDFVVASLLDWRSPASRSRFADMERDLGVTIRCLSLMEGDIDVSGEPEEVTSEGTSEVEPSSVSVEGNFDRIDISGLFAHAEAAYLKHTGRFGVTARQGEELDSEVAKAAEALRAVRTGRLIVCIGTGEFMFVPMRIAAQLGEGVVFQSTTRSPIHPLREPEYAVTSAYRFDAVDDSEVANFVYNIEPGQYDEAFVFVERTYDAEPGESFEMALRELGIPSVRIVAFGGGSEIRL</sequence>
<evidence type="ECO:0000313" key="3">
    <source>
        <dbReference type="EMBL" id="MFC5404490.1"/>
    </source>
</evidence>
<dbReference type="InterPro" id="IPR041688">
    <property type="entry name" value="PRTase_2"/>
</dbReference>
<comment type="caution">
    <text evidence="3">The sequence shown here is derived from an EMBL/GenBank/DDBJ whole genome shotgun (WGS) entry which is preliminary data.</text>
</comment>
<name>A0ABW0HVT5_9BACL</name>
<dbReference type="GO" id="GO:0016757">
    <property type="term" value="F:glycosyltransferase activity"/>
    <property type="evidence" value="ECO:0007669"/>
    <property type="project" value="UniProtKB-KW"/>
</dbReference>
<feature type="domain" description="TRSP" evidence="1">
    <location>
        <begin position="315"/>
        <end position="431"/>
    </location>
</feature>
<dbReference type="InterPro" id="IPR029057">
    <property type="entry name" value="PRTase-like"/>
</dbReference>
<accession>A0ABW0HVT5</accession>
<reference evidence="4" key="1">
    <citation type="journal article" date="2019" name="Int. J. Syst. Evol. Microbiol.">
        <title>The Global Catalogue of Microorganisms (GCM) 10K type strain sequencing project: providing services to taxonomists for standard genome sequencing and annotation.</title>
        <authorList>
            <consortium name="The Broad Institute Genomics Platform"/>
            <consortium name="The Broad Institute Genome Sequencing Center for Infectious Disease"/>
            <person name="Wu L."/>
            <person name="Ma J."/>
        </authorList>
    </citation>
    <scope>NUCLEOTIDE SEQUENCE [LARGE SCALE GENOMIC DNA]</scope>
    <source>
        <strain evidence="4">CGMCC 1.18575</strain>
    </source>
</reference>
<keyword evidence="4" id="KW-1185">Reference proteome</keyword>
<dbReference type="Gene3D" id="3.40.50.2020">
    <property type="match status" value="1"/>
</dbReference>
<organism evidence="3 4">
    <name type="scientific">Cohnella soli</name>
    <dbReference type="NCBI Taxonomy" id="425005"/>
    <lineage>
        <taxon>Bacteria</taxon>
        <taxon>Bacillati</taxon>
        <taxon>Bacillota</taxon>
        <taxon>Bacilli</taxon>
        <taxon>Bacillales</taxon>
        <taxon>Paenibacillaceae</taxon>
        <taxon>Cohnella</taxon>
    </lineage>
</organism>
<proteinExistence type="predicted"/>